<evidence type="ECO:0000313" key="5">
    <source>
        <dbReference type="EMBL" id="CEM51690.1"/>
    </source>
</evidence>
<dbReference type="PhylomeDB" id="A0A0G4I481"/>
<dbReference type="Pfam" id="PF00023">
    <property type="entry name" value="Ank"/>
    <property type="match status" value="1"/>
</dbReference>
<feature type="repeat" description="ANK" evidence="3">
    <location>
        <begin position="258"/>
        <end position="299"/>
    </location>
</feature>
<dbReference type="SMART" id="SM00248">
    <property type="entry name" value="ANK"/>
    <property type="match status" value="7"/>
</dbReference>
<keyword evidence="1" id="KW-0677">Repeat</keyword>
<dbReference type="AlphaFoldDB" id="A0A0G4I481"/>
<dbReference type="InterPro" id="IPR002110">
    <property type="entry name" value="Ankyrin_rpt"/>
</dbReference>
<dbReference type="SUPFAM" id="SSF48403">
    <property type="entry name" value="Ankyrin repeat"/>
    <property type="match status" value="1"/>
</dbReference>
<dbReference type="EMBL" id="CDMZ01005023">
    <property type="protein sequence ID" value="CEM51690.1"/>
    <property type="molecule type" value="Genomic_DNA"/>
</dbReference>
<feature type="repeat" description="ANK" evidence="3">
    <location>
        <begin position="103"/>
        <end position="135"/>
    </location>
</feature>
<evidence type="ECO:0000256" key="1">
    <source>
        <dbReference type="ARBA" id="ARBA00022737"/>
    </source>
</evidence>
<name>A0A0G4I481_9ALVE</name>
<dbReference type="VEuPathDB" id="CryptoDB:Cvel_1775"/>
<evidence type="ECO:0000256" key="4">
    <source>
        <dbReference type="SAM" id="MobiDB-lite"/>
    </source>
</evidence>
<dbReference type="PROSITE" id="PS50297">
    <property type="entry name" value="ANK_REP_REGION"/>
    <property type="match status" value="4"/>
</dbReference>
<protein>
    <submittedName>
        <fullName evidence="5">Uncharacterized protein</fullName>
    </submittedName>
</protein>
<sequence>MGSCTSVSERPSAETETALLRNGEKNQSASLAPSAGEGSGSRKVQMELLVPLWRLPVGRVIRSFGAVSAEVLRSSLEAFIKRGERGDLFLVLFIGAHVDGLVEGMTALHRAIAAQNMEAVRLLVDAGAGLNVEGVTRFWPGNLPRPFEPSQHSKFVALHLACSLNQSEIGKFLLLRGANMKANVNETDQVDGFVEPLHIAAARGMTDLVLSLLLHGADVHAKDEYGFTALHRAVEQGRAETAKLLLDRGARVSDKDKRGDTPLLRAASERQCGGRQSFDHREVAELLVSRGADVNAKGAMGRTVLHRAAYWGFVDIVEVLLHFGVDVHVVDGWGRTALHSAVVTPYIYIAEGMRTRGSLLFDKKLRIARMLVFHGIDANAVNNDGKTALAIAGRELPIFPANRPMRNYLAHLAAPQQQQQQQQHMCAMQ</sequence>
<proteinExistence type="predicted"/>
<accession>A0A0G4I481</accession>
<dbReference type="PROSITE" id="PS50088">
    <property type="entry name" value="ANK_REPEAT"/>
    <property type="match status" value="6"/>
</dbReference>
<evidence type="ECO:0000256" key="3">
    <source>
        <dbReference type="PROSITE-ProRule" id="PRU00023"/>
    </source>
</evidence>
<keyword evidence="2 3" id="KW-0040">ANK repeat</keyword>
<reference evidence="5" key="1">
    <citation type="submission" date="2014-11" db="EMBL/GenBank/DDBJ databases">
        <authorList>
            <person name="Otto D Thomas"/>
            <person name="Naeem Raeece"/>
        </authorList>
    </citation>
    <scope>NUCLEOTIDE SEQUENCE</scope>
</reference>
<dbReference type="PANTHER" id="PTHR24178">
    <property type="entry name" value="MOLTING PROTEIN MLT-4"/>
    <property type="match status" value="1"/>
</dbReference>
<feature type="repeat" description="ANK" evidence="3">
    <location>
        <begin position="225"/>
        <end position="257"/>
    </location>
</feature>
<gene>
    <name evidence="5" type="ORF">Cvel_1775</name>
</gene>
<dbReference type="Gene3D" id="1.25.40.20">
    <property type="entry name" value="Ankyrin repeat-containing domain"/>
    <property type="match status" value="3"/>
</dbReference>
<evidence type="ECO:0000256" key="2">
    <source>
        <dbReference type="ARBA" id="ARBA00023043"/>
    </source>
</evidence>
<feature type="repeat" description="ANK" evidence="3">
    <location>
        <begin position="196"/>
        <end position="224"/>
    </location>
</feature>
<feature type="repeat" description="ANK" evidence="3">
    <location>
        <begin position="300"/>
        <end position="332"/>
    </location>
</feature>
<feature type="repeat" description="ANK" evidence="3">
    <location>
        <begin position="153"/>
        <end position="185"/>
    </location>
</feature>
<dbReference type="PRINTS" id="PR01415">
    <property type="entry name" value="ANKYRIN"/>
</dbReference>
<dbReference type="InterPro" id="IPR036770">
    <property type="entry name" value="Ankyrin_rpt-contain_sf"/>
</dbReference>
<dbReference type="PANTHER" id="PTHR24178:SF9">
    <property type="entry name" value="ANK_REP_REGION DOMAIN-CONTAINING PROTEIN"/>
    <property type="match status" value="1"/>
</dbReference>
<organism evidence="5">
    <name type="scientific">Chromera velia CCMP2878</name>
    <dbReference type="NCBI Taxonomy" id="1169474"/>
    <lineage>
        <taxon>Eukaryota</taxon>
        <taxon>Sar</taxon>
        <taxon>Alveolata</taxon>
        <taxon>Colpodellida</taxon>
        <taxon>Chromeraceae</taxon>
        <taxon>Chromera</taxon>
    </lineage>
</organism>
<feature type="region of interest" description="Disordered" evidence="4">
    <location>
        <begin position="1"/>
        <end position="39"/>
    </location>
</feature>
<dbReference type="Pfam" id="PF12796">
    <property type="entry name" value="Ank_2"/>
    <property type="match status" value="2"/>
</dbReference>